<gene>
    <name evidence="2" type="ORF">FD755_009248</name>
</gene>
<dbReference type="GO" id="GO:0015074">
    <property type="term" value="P:DNA integration"/>
    <property type="evidence" value="ECO:0007669"/>
    <property type="project" value="TreeGrafter"/>
</dbReference>
<feature type="region of interest" description="Disordered" evidence="1">
    <location>
        <begin position="24"/>
        <end position="63"/>
    </location>
</feature>
<dbReference type="GO" id="GO:0003690">
    <property type="term" value="F:double-stranded DNA binding"/>
    <property type="evidence" value="ECO:0007669"/>
    <property type="project" value="TreeGrafter"/>
</dbReference>
<dbReference type="GO" id="GO:0005634">
    <property type="term" value="C:nucleus"/>
    <property type="evidence" value="ECO:0007669"/>
    <property type="project" value="TreeGrafter"/>
</dbReference>
<dbReference type="PANTHER" id="PTHR46060:SF2">
    <property type="entry name" value="HISTONE-LYSINE N-METHYLTRANSFERASE SETMAR"/>
    <property type="match status" value="1"/>
</dbReference>
<dbReference type="GO" id="GO:0031297">
    <property type="term" value="P:replication fork processing"/>
    <property type="evidence" value="ECO:0007669"/>
    <property type="project" value="TreeGrafter"/>
</dbReference>
<dbReference type="AlphaFoldDB" id="A0A5N3XUR8"/>
<dbReference type="Gene3D" id="1.10.10.10">
    <property type="entry name" value="Winged helix-like DNA-binding domain superfamily/Winged helix DNA-binding domain"/>
    <property type="match status" value="1"/>
</dbReference>
<dbReference type="GO" id="GO:0000729">
    <property type="term" value="P:DNA double-strand break processing"/>
    <property type="evidence" value="ECO:0007669"/>
    <property type="project" value="TreeGrafter"/>
</dbReference>
<organism evidence="2 3">
    <name type="scientific">Muntiacus reevesi</name>
    <name type="common">Reeves' muntjac</name>
    <name type="synonym">Cervus reevesi</name>
    <dbReference type="NCBI Taxonomy" id="9886"/>
    <lineage>
        <taxon>Eukaryota</taxon>
        <taxon>Metazoa</taxon>
        <taxon>Chordata</taxon>
        <taxon>Craniata</taxon>
        <taxon>Vertebrata</taxon>
        <taxon>Euteleostomi</taxon>
        <taxon>Mammalia</taxon>
        <taxon>Eutheria</taxon>
        <taxon>Laurasiatheria</taxon>
        <taxon>Artiodactyla</taxon>
        <taxon>Ruminantia</taxon>
        <taxon>Pecora</taxon>
        <taxon>Cervidae</taxon>
        <taxon>Muntiacinae</taxon>
        <taxon>Muntiacus</taxon>
    </lineage>
</organism>
<evidence type="ECO:0000256" key="1">
    <source>
        <dbReference type="SAM" id="MobiDB-lite"/>
    </source>
</evidence>
<dbReference type="PANTHER" id="PTHR46060">
    <property type="entry name" value="MARINER MOS1 TRANSPOSASE-LIKE PROTEIN"/>
    <property type="match status" value="1"/>
</dbReference>
<evidence type="ECO:0000313" key="2">
    <source>
        <dbReference type="EMBL" id="KAB0377670.1"/>
    </source>
</evidence>
<keyword evidence="3" id="KW-1185">Reference proteome</keyword>
<protein>
    <submittedName>
        <fullName evidence="2">Uncharacterized protein</fullName>
    </submittedName>
</protein>
<feature type="compositionally biased region" description="Polar residues" evidence="1">
    <location>
        <begin position="27"/>
        <end position="44"/>
    </location>
</feature>
<dbReference type="GO" id="GO:0046975">
    <property type="term" value="F:histone H3K36 methyltransferase activity"/>
    <property type="evidence" value="ECO:0007669"/>
    <property type="project" value="TreeGrafter"/>
</dbReference>
<name>A0A5N3XUR8_MUNRE</name>
<dbReference type="Proteomes" id="UP000326062">
    <property type="component" value="Chromosome 4"/>
</dbReference>
<dbReference type="GO" id="GO:0044547">
    <property type="term" value="F:DNA topoisomerase binding"/>
    <property type="evidence" value="ECO:0007669"/>
    <property type="project" value="TreeGrafter"/>
</dbReference>
<dbReference type="GO" id="GO:0000014">
    <property type="term" value="F:single-stranded DNA endodeoxyribonuclease activity"/>
    <property type="evidence" value="ECO:0007669"/>
    <property type="project" value="TreeGrafter"/>
</dbReference>
<reference evidence="2 3" key="1">
    <citation type="submission" date="2019-06" db="EMBL/GenBank/DDBJ databases">
        <title>Discovery of a novel chromosome fission-fusion reversal in muntjac.</title>
        <authorList>
            <person name="Mudd A.B."/>
            <person name="Bredeson J.V."/>
            <person name="Baum R."/>
            <person name="Hockemeyer D."/>
            <person name="Rokhsar D.S."/>
        </authorList>
    </citation>
    <scope>NUCLEOTIDE SEQUENCE [LARGE SCALE GENOMIC DNA]</scope>
    <source>
        <strain evidence="2">UCam_UCB_Mr</strain>
        <tissue evidence="2">Fibroblast cell line</tissue>
    </source>
</reference>
<dbReference type="GO" id="GO:0003697">
    <property type="term" value="F:single-stranded DNA binding"/>
    <property type="evidence" value="ECO:0007669"/>
    <property type="project" value="TreeGrafter"/>
</dbReference>
<evidence type="ECO:0000313" key="3">
    <source>
        <dbReference type="Proteomes" id="UP000326062"/>
    </source>
</evidence>
<dbReference type="GO" id="GO:0000793">
    <property type="term" value="C:condensed chromosome"/>
    <property type="evidence" value="ECO:0007669"/>
    <property type="project" value="TreeGrafter"/>
</dbReference>
<dbReference type="InterPro" id="IPR052709">
    <property type="entry name" value="Transposase-MT_Hybrid"/>
</dbReference>
<dbReference type="GO" id="GO:0042800">
    <property type="term" value="F:histone H3K4 methyltransferase activity"/>
    <property type="evidence" value="ECO:0007669"/>
    <property type="project" value="TreeGrafter"/>
</dbReference>
<dbReference type="EMBL" id="VCEB01000004">
    <property type="protein sequence ID" value="KAB0377670.1"/>
    <property type="molecule type" value="Genomic_DNA"/>
</dbReference>
<sequence length="133" mass="15256">MEMMLDQKQIQVIFLSEFQMDHKAAETTHSSNNASGPETANKRSVQWYLEDEEHSGRPSEVDNDQLRAISEADSLTTVGEIAKELNIDHSTVIWHLKQTGKVSSSLILHNNNKPFLDWIVMCDKKWILCDSWL</sequence>
<comment type="caution">
    <text evidence="2">The sequence shown here is derived from an EMBL/GenBank/DDBJ whole genome shotgun (WGS) entry which is preliminary data.</text>
</comment>
<accession>A0A5N3XUR8</accession>
<dbReference type="GO" id="GO:0006303">
    <property type="term" value="P:double-strand break repair via nonhomologous end joining"/>
    <property type="evidence" value="ECO:0007669"/>
    <property type="project" value="TreeGrafter"/>
</dbReference>
<dbReference type="GO" id="GO:0044774">
    <property type="term" value="P:mitotic DNA integrity checkpoint signaling"/>
    <property type="evidence" value="ECO:0007669"/>
    <property type="project" value="TreeGrafter"/>
</dbReference>
<dbReference type="InterPro" id="IPR036388">
    <property type="entry name" value="WH-like_DNA-bd_sf"/>
</dbReference>
<dbReference type="GO" id="GO:0035861">
    <property type="term" value="C:site of double-strand break"/>
    <property type="evidence" value="ECO:0007669"/>
    <property type="project" value="TreeGrafter"/>
</dbReference>
<proteinExistence type="predicted"/>